<accession>A0AAY4B7Z0</accession>
<evidence type="ECO:0000313" key="3">
    <source>
        <dbReference type="Proteomes" id="UP000694580"/>
    </source>
</evidence>
<reference evidence="2" key="2">
    <citation type="submission" date="2025-08" db="UniProtKB">
        <authorList>
            <consortium name="Ensembl"/>
        </authorList>
    </citation>
    <scope>IDENTIFICATION</scope>
</reference>
<dbReference type="SUPFAM" id="SSF57997">
    <property type="entry name" value="Tropomyosin"/>
    <property type="match status" value="1"/>
</dbReference>
<evidence type="ECO:0008006" key="4">
    <source>
        <dbReference type="Google" id="ProtNLM"/>
    </source>
</evidence>
<dbReference type="GeneTree" id="ENSGT00390000018333"/>
<feature type="compositionally biased region" description="Polar residues" evidence="1">
    <location>
        <begin position="121"/>
        <end position="132"/>
    </location>
</feature>
<feature type="region of interest" description="Disordered" evidence="1">
    <location>
        <begin position="215"/>
        <end position="241"/>
    </location>
</feature>
<name>A0AAY4B7Z0_9TELE</name>
<keyword evidence="3" id="KW-1185">Reference proteome</keyword>
<sequence length="392" mass="44463">MAESRASVQRKESCSARTARPPGLAKAGKRPVSAPQKETPMMDIFAKEQEYKRMNAELEARTAEIVRQAEEVMRGQNKVLTKPLPSHLDVELEGDYEDSRNAQSVTVSEGGKRSAKKDSSKNTLPSRQQSRNGIKPQKKKAGGTVAEDVAIVEADFSLEKTISDIEARLDDGVSPELRDDVMPSAGDRMGSEAQIRFLKAKLRVMQEELDRLSHECNKKDNESSSFSNKLKDAEEDRSRLQRTTNIQQSQIEKHRAVVEEANRRCDGLQHQVTALQKEIEELKRAQKQAAINHSATEVRLNRALEEAEKYKTQLNKIKQNNKESASQEHQKIEILQAENKKLEKQKAELIAGFNKQLKLIDILKRQKMHFEAAKMLSFTEEEFVKALDWGKF</sequence>
<feature type="compositionally biased region" description="Basic and acidic residues" evidence="1">
    <location>
        <begin position="229"/>
        <end position="239"/>
    </location>
</feature>
<dbReference type="AlphaFoldDB" id="A0AAY4B7Z0"/>
<reference evidence="2 3" key="1">
    <citation type="submission" date="2020-06" db="EMBL/GenBank/DDBJ databases">
        <authorList>
            <consortium name="Wellcome Sanger Institute Data Sharing"/>
        </authorList>
    </citation>
    <scope>NUCLEOTIDE SEQUENCE [LARGE SCALE GENOMIC DNA]</scope>
</reference>
<reference evidence="2" key="3">
    <citation type="submission" date="2025-09" db="UniProtKB">
        <authorList>
            <consortium name="Ensembl"/>
        </authorList>
    </citation>
    <scope>IDENTIFICATION</scope>
</reference>
<dbReference type="Proteomes" id="UP000694580">
    <property type="component" value="Chromosome 16"/>
</dbReference>
<dbReference type="Ensembl" id="ENSDCDT00010017941.1">
    <property type="protein sequence ID" value="ENSDCDP00010016915.1"/>
    <property type="gene ID" value="ENSDCDG00010007774.1"/>
</dbReference>
<dbReference type="GeneID" id="114765619"/>
<feature type="compositionally biased region" description="Basic and acidic residues" evidence="1">
    <location>
        <begin position="110"/>
        <end position="120"/>
    </location>
</feature>
<feature type="region of interest" description="Disordered" evidence="1">
    <location>
        <begin position="73"/>
        <end position="146"/>
    </location>
</feature>
<dbReference type="RefSeq" id="XP_028811686.1">
    <property type="nucleotide sequence ID" value="XM_028955853.1"/>
</dbReference>
<evidence type="ECO:0000256" key="1">
    <source>
        <dbReference type="SAM" id="MobiDB-lite"/>
    </source>
</evidence>
<dbReference type="PANTHER" id="PTHR23313">
    <property type="entry name" value="TSEC1-RELATED"/>
    <property type="match status" value="1"/>
</dbReference>
<dbReference type="Gene3D" id="1.10.287.1490">
    <property type="match status" value="1"/>
</dbReference>
<protein>
    <recommendedName>
        <fullName evidence="4">Testis expressed 9</fullName>
    </recommendedName>
</protein>
<organism evidence="2 3">
    <name type="scientific">Denticeps clupeoides</name>
    <name type="common">denticle herring</name>
    <dbReference type="NCBI Taxonomy" id="299321"/>
    <lineage>
        <taxon>Eukaryota</taxon>
        <taxon>Metazoa</taxon>
        <taxon>Chordata</taxon>
        <taxon>Craniata</taxon>
        <taxon>Vertebrata</taxon>
        <taxon>Euteleostomi</taxon>
        <taxon>Actinopterygii</taxon>
        <taxon>Neopterygii</taxon>
        <taxon>Teleostei</taxon>
        <taxon>Clupei</taxon>
        <taxon>Clupeiformes</taxon>
        <taxon>Denticipitoidei</taxon>
        <taxon>Denticipitidae</taxon>
        <taxon>Denticeps</taxon>
    </lineage>
</organism>
<evidence type="ECO:0000313" key="2">
    <source>
        <dbReference type="Ensembl" id="ENSDCDP00010016915.1"/>
    </source>
</evidence>
<gene>
    <name evidence="2" type="primary">TEX9</name>
</gene>
<feature type="region of interest" description="Disordered" evidence="1">
    <location>
        <begin position="1"/>
        <end position="41"/>
    </location>
</feature>
<dbReference type="PANTHER" id="PTHR23313:SF0">
    <property type="entry name" value="TESTIS-EXPRESSED PROTEIN 9"/>
    <property type="match status" value="1"/>
</dbReference>
<proteinExistence type="predicted"/>